<dbReference type="OMA" id="EAQRSEC"/>
<dbReference type="PANTHER" id="PTHR47992">
    <property type="entry name" value="PROTEIN PHOSPHATASE"/>
    <property type="match status" value="1"/>
</dbReference>
<dbReference type="GO" id="GO:0004722">
    <property type="term" value="F:protein serine/threonine phosphatase activity"/>
    <property type="evidence" value="ECO:0007669"/>
    <property type="project" value="InterPro"/>
</dbReference>
<dbReference type="AlphaFoldDB" id="A0A103YJM0"/>
<organism evidence="3 4">
    <name type="scientific">Cynara cardunculus var. scolymus</name>
    <name type="common">Globe artichoke</name>
    <name type="synonym">Cynara scolymus</name>
    <dbReference type="NCBI Taxonomy" id="59895"/>
    <lineage>
        <taxon>Eukaryota</taxon>
        <taxon>Viridiplantae</taxon>
        <taxon>Streptophyta</taxon>
        <taxon>Embryophyta</taxon>
        <taxon>Tracheophyta</taxon>
        <taxon>Spermatophyta</taxon>
        <taxon>Magnoliopsida</taxon>
        <taxon>eudicotyledons</taxon>
        <taxon>Gunneridae</taxon>
        <taxon>Pentapetalae</taxon>
        <taxon>asterids</taxon>
        <taxon>campanulids</taxon>
        <taxon>Asterales</taxon>
        <taxon>Asteraceae</taxon>
        <taxon>Carduoideae</taxon>
        <taxon>Cardueae</taxon>
        <taxon>Carduinae</taxon>
        <taxon>Cynara</taxon>
    </lineage>
</organism>
<dbReference type="Proteomes" id="UP000243975">
    <property type="component" value="Unassembled WGS sequence"/>
</dbReference>
<reference evidence="3 4" key="1">
    <citation type="journal article" date="2016" name="Sci. Rep.">
        <title>The genome sequence of the outbreeding globe artichoke constructed de novo incorporating a phase-aware low-pass sequencing strategy of F1 progeny.</title>
        <authorList>
            <person name="Scaglione D."/>
            <person name="Reyes-Chin-Wo S."/>
            <person name="Acquadro A."/>
            <person name="Froenicke L."/>
            <person name="Portis E."/>
            <person name="Beitel C."/>
            <person name="Tirone M."/>
            <person name="Mauro R."/>
            <person name="Lo Monaco A."/>
            <person name="Mauromicale G."/>
            <person name="Faccioli P."/>
            <person name="Cattivelli L."/>
            <person name="Rieseberg L."/>
            <person name="Michelmore R."/>
            <person name="Lanteri S."/>
        </authorList>
    </citation>
    <scope>NUCLEOTIDE SEQUENCE [LARGE SCALE GENOMIC DNA]</scope>
    <source>
        <strain evidence="3">2C</strain>
    </source>
</reference>
<feature type="domain" description="PPM-type phosphatase" evidence="2">
    <location>
        <begin position="57"/>
        <end position="300"/>
    </location>
</feature>
<feature type="compositionally biased region" description="Basic and acidic residues" evidence="1">
    <location>
        <begin position="10"/>
        <end position="19"/>
    </location>
</feature>
<dbReference type="CDD" id="cd00143">
    <property type="entry name" value="PP2Cc"/>
    <property type="match status" value="1"/>
</dbReference>
<dbReference type="Gramene" id="KVI10284">
    <property type="protein sequence ID" value="KVI10284"/>
    <property type="gene ID" value="Ccrd_011327"/>
</dbReference>
<comment type="caution">
    <text evidence="3">The sequence shown here is derived from an EMBL/GenBank/DDBJ whole genome shotgun (WGS) entry which is preliminary data.</text>
</comment>
<dbReference type="Pfam" id="PF00481">
    <property type="entry name" value="PP2C"/>
    <property type="match status" value="1"/>
</dbReference>
<accession>A0A103YJM0</accession>
<gene>
    <name evidence="3" type="ORF">Ccrd_011327</name>
</gene>
<evidence type="ECO:0000259" key="2">
    <source>
        <dbReference type="PROSITE" id="PS51746"/>
    </source>
</evidence>
<dbReference type="SMART" id="SM00332">
    <property type="entry name" value="PP2Cc"/>
    <property type="match status" value="1"/>
</dbReference>
<name>A0A103YJM0_CYNCS</name>
<dbReference type="InterPro" id="IPR036457">
    <property type="entry name" value="PPM-type-like_dom_sf"/>
</dbReference>
<feature type="region of interest" description="Disordered" evidence="1">
    <location>
        <begin position="1"/>
        <end position="28"/>
    </location>
</feature>
<dbReference type="EMBL" id="LEKV01001024">
    <property type="protein sequence ID" value="KVI10284.1"/>
    <property type="molecule type" value="Genomic_DNA"/>
</dbReference>
<dbReference type="InterPro" id="IPR001932">
    <property type="entry name" value="PPM-type_phosphatase-like_dom"/>
</dbReference>
<evidence type="ECO:0000313" key="3">
    <source>
        <dbReference type="EMBL" id="KVI10284.1"/>
    </source>
</evidence>
<dbReference type="SUPFAM" id="SSF81606">
    <property type="entry name" value="PP2C-like"/>
    <property type="match status" value="1"/>
</dbReference>
<evidence type="ECO:0000313" key="4">
    <source>
        <dbReference type="Proteomes" id="UP000243975"/>
    </source>
</evidence>
<dbReference type="Gene3D" id="3.60.40.10">
    <property type="entry name" value="PPM-type phosphatase domain"/>
    <property type="match status" value="1"/>
</dbReference>
<dbReference type="PROSITE" id="PS51746">
    <property type="entry name" value="PPM_2"/>
    <property type="match status" value="1"/>
</dbReference>
<proteinExistence type="predicted"/>
<sequence length="414" mass="45686">MGTCYSTTGDGRRDRKDGGGDEDDETDRWWKSKSGRKINRKPIDLKFKFGGGGGRGRAAEERALHQKFDSTNEAVFCGVFDGHGPYGHMVARKIRDSLPVLLSTHWKATSDSENGDANGSVHDDEEEDKWCEELEVEEKDRVPEKYLSLKKSILKAFRLMDTELKTHPSIDCFCSGSTAAQDLIIGNLGDSRAVLATRDDENALVAVQLTVDLKPNLPKVARVWLPNSDSPGLAMARAFGDFCLKDFGLISVPDVYYHHITDKDNRSTAARALVDCATRAWRLKYPTSKNDDCAAVCLFLDPKPVPGSQKMETKEPDIGIVPHEPATNPTVLEHSGTVRDSSEIVPFVEPPENKLPEKGVGGSKRSLAECITSNEDEEWSALDGVTRVNSLLSIPRFLTGEKRSNSSRKPVIKI</sequence>
<evidence type="ECO:0000256" key="1">
    <source>
        <dbReference type="SAM" id="MobiDB-lite"/>
    </source>
</evidence>
<protein>
    <submittedName>
        <fullName evidence="3">Protein phosphatase 2C</fullName>
    </submittedName>
</protein>
<dbReference type="InterPro" id="IPR015655">
    <property type="entry name" value="PP2C"/>
</dbReference>
<keyword evidence="4" id="KW-1185">Reference proteome</keyword>